<dbReference type="PANTHER" id="PTHR43441">
    <property type="entry name" value="RIBOSOMAL-PROTEIN-SERINE ACETYLTRANSFERASE"/>
    <property type="match status" value="1"/>
</dbReference>
<dbReference type="EMBL" id="JAGDEL010000025">
    <property type="protein sequence ID" value="MBO1514690.1"/>
    <property type="molecule type" value="Genomic_DNA"/>
</dbReference>
<dbReference type="SUPFAM" id="SSF55729">
    <property type="entry name" value="Acyl-CoA N-acyltransferases (Nat)"/>
    <property type="match status" value="1"/>
</dbReference>
<name>A0ABS3N9G5_9BACI</name>
<dbReference type="InterPro" id="IPR000182">
    <property type="entry name" value="GNAT_dom"/>
</dbReference>
<accession>A0ABS3N9G5</accession>
<organism evidence="2 3">
    <name type="scientific">Metabacillus bambusae</name>
    <dbReference type="NCBI Taxonomy" id="2795218"/>
    <lineage>
        <taxon>Bacteria</taxon>
        <taxon>Bacillati</taxon>
        <taxon>Bacillota</taxon>
        <taxon>Bacilli</taxon>
        <taxon>Bacillales</taxon>
        <taxon>Bacillaceae</taxon>
        <taxon>Metabacillus</taxon>
    </lineage>
</organism>
<evidence type="ECO:0000259" key="1">
    <source>
        <dbReference type="PROSITE" id="PS51186"/>
    </source>
</evidence>
<dbReference type="RefSeq" id="WP_207981588.1">
    <property type="nucleotide sequence ID" value="NZ_JAGDEL010000025.1"/>
</dbReference>
<dbReference type="Gene3D" id="3.40.630.30">
    <property type="match status" value="1"/>
</dbReference>
<keyword evidence="3" id="KW-1185">Reference proteome</keyword>
<dbReference type="Pfam" id="PF13302">
    <property type="entry name" value="Acetyltransf_3"/>
    <property type="match status" value="1"/>
</dbReference>
<proteinExistence type="predicted"/>
<reference evidence="2 3" key="1">
    <citation type="submission" date="2021-03" db="EMBL/GenBank/DDBJ databases">
        <title>Whole genome sequence of Metabacillus bambusae BG109.</title>
        <authorList>
            <person name="Jeong J.W."/>
        </authorList>
    </citation>
    <scope>NUCLEOTIDE SEQUENCE [LARGE SCALE GENOMIC DNA]</scope>
    <source>
        <strain evidence="2 3">BG109</strain>
    </source>
</reference>
<protein>
    <submittedName>
        <fullName evidence="2">GNAT family N-acetyltransferase</fullName>
    </submittedName>
</protein>
<dbReference type="InterPro" id="IPR016181">
    <property type="entry name" value="Acyl_CoA_acyltransferase"/>
</dbReference>
<dbReference type="InterPro" id="IPR051908">
    <property type="entry name" value="Ribosomal_N-acetyltransferase"/>
</dbReference>
<dbReference type="Proteomes" id="UP000663981">
    <property type="component" value="Unassembled WGS sequence"/>
</dbReference>
<evidence type="ECO:0000313" key="2">
    <source>
        <dbReference type="EMBL" id="MBO1514690.1"/>
    </source>
</evidence>
<feature type="domain" description="N-acetyltransferase" evidence="1">
    <location>
        <begin position="32"/>
        <end position="179"/>
    </location>
</feature>
<gene>
    <name evidence="2" type="ORF">I7822_23955</name>
</gene>
<dbReference type="PANTHER" id="PTHR43441:SF3">
    <property type="entry name" value="ACETYLTRANSFERASE"/>
    <property type="match status" value="1"/>
</dbReference>
<sequence length="189" mass="21502">MNPILLDFPSEFTTKHLLLRAPKFGDGKAVNSAILASINELKQWLPFAQQAPTLEDTETNTREAIAKFILREDLRFLIFERFTGQFIGSTGLHRINWEVRSFEIGYWIDSRFSGKGFMTEAVQGLIYFAETELAAKRIEIRCDSNNGKSRNIPEKLGFTLEGTFHHDALSADGKSLRDTSVFAKIIQRK</sequence>
<evidence type="ECO:0000313" key="3">
    <source>
        <dbReference type="Proteomes" id="UP000663981"/>
    </source>
</evidence>
<dbReference type="PROSITE" id="PS51186">
    <property type="entry name" value="GNAT"/>
    <property type="match status" value="1"/>
</dbReference>
<comment type="caution">
    <text evidence="2">The sequence shown here is derived from an EMBL/GenBank/DDBJ whole genome shotgun (WGS) entry which is preliminary data.</text>
</comment>